<feature type="transmembrane region" description="Helical" evidence="8">
    <location>
        <begin position="103"/>
        <end position="123"/>
    </location>
</feature>
<protein>
    <submittedName>
        <fullName evidence="9">Iron ABC transporter permease</fullName>
    </submittedName>
</protein>
<feature type="transmembrane region" description="Helical" evidence="8">
    <location>
        <begin position="72"/>
        <end position="91"/>
    </location>
</feature>
<dbReference type="GO" id="GO:0005886">
    <property type="term" value="C:plasma membrane"/>
    <property type="evidence" value="ECO:0007669"/>
    <property type="project" value="UniProtKB-SubCell"/>
</dbReference>
<dbReference type="PANTHER" id="PTHR30472:SF19">
    <property type="entry name" value="PETROBACTIN IMPORT SYSTEM PERMEASE PROTEIN YCLO"/>
    <property type="match status" value="1"/>
</dbReference>
<dbReference type="PANTHER" id="PTHR30472">
    <property type="entry name" value="FERRIC ENTEROBACTIN TRANSPORT SYSTEM PERMEASE PROTEIN"/>
    <property type="match status" value="1"/>
</dbReference>
<reference evidence="9 10" key="1">
    <citation type="submission" date="2017-09" db="EMBL/GenBank/DDBJ databases">
        <title>Draft Genome Sequence of Corynebacterium accolens AH4003.</title>
        <authorList>
            <person name="Chen Y."/>
            <person name="Oosthuysen W.F."/>
            <person name="Kelley S."/>
            <person name="Horswill A."/>
        </authorList>
    </citation>
    <scope>NUCLEOTIDE SEQUENCE [LARGE SCALE GENOMIC DNA]</scope>
    <source>
        <strain evidence="9 10">AH4003</strain>
    </source>
</reference>
<dbReference type="InterPro" id="IPR000522">
    <property type="entry name" value="ABC_transptr_permease_BtuC"/>
</dbReference>
<keyword evidence="4" id="KW-1003">Cell membrane</keyword>
<dbReference type="Proteomes" id="UP000218690">
    <property type="component" value="Unassembled WGS sequence"/>
</dbReference>
<comment type="subcellular location">
    <subcellularLocation>
        <location evidence="1">Cell membrane</location>
        <topology evidence="1">Multi-pass membrane protein</topology>
    </subcellularLocation>
</comment>
<evidence type="ECO:0000256" key="2">
    <source>
        <dbReference type="ARBA" id="ARBA00007935"/>
    </source>
</evidence>
<feature type="transmembrane region" description="Helical" evidence="8">
    <location>
        <begin position="161"/>
        <end position="181"/>
    </location>
</feature>
<feature type="transmembrane region" description="Helical" evidence="8">
    <location>
        <begin position="209"/>
        <end position="226"/>
    </location>
</feature>
<evidence type="ECO:0000256" key="5">
    <source>
        <dbReference type="ARBA" id="ARBA00022692"/>
    </source>
</evidence>
<feature type="transmembrane region" description="Helical" evidence="8">
    <location>
        <begin position="320"/>
        <end position="342"/>
    </location>
</feature>
<sequence>MSVKTEQRTGDVAKQRYVGSFQSAKTARKYWIILVALILAGALFAFGLLAYDNPMDFGTRKWWLIAQRRADAVIAMAIVAACQAVATVAFHTVTNNRILTPSIMGFESLYAAINTATIFFLGATGLTEARNMGTFLFQMAVMIVLSLILYSWLLTNRSNNMHAMLLVGVVIGGGLGSLSTLMQRMLTPSEFDVLTARLFGSVNNAETEYYPIAIPPVIAATALLFLNSRRLNVLLLGREAATNLGVNHKFNAIFTLILVSVLMATTTSLVGPMTFLGFLVATLAYQFAETYDHRYLFPMATATAFAVLTGAYFLMQHVFYAQGVVSIIIELVGGSVFLIVILRKGRL</sequence>
<dbReference type="Gene3D" id="1.10.3470.10">
    <property type="entry name" value="ABC transporter involved in vitamin B12 uptake, BtuC"/>
    <property type="match status" value="1"/>
</dbReference>
<evidence type="ECO:0000256" key="8">
    <source>
        <dbReference type="SAM" id="Phobius"/>
    </source>
</evidence>
<gene>
    <name evidence="9" type="ORF">COM45_02870</name>
</gene>
<dbReference type="Pfam" id="PF01032">
    <property type="entry name" value="FecCD"/>
    <property type="match status" value="1"/>
</dbReference>
<keyword evidence="3" id="KW-0813">Transport</keyword>
<keyword evidence="7 8" id="KW-0472">Membrane</keyword>
<proteinExistence type="inferred from homology"/>
<evidence type="ECO:0000256" key="7">
    <source>
        <dbReference type="ARBA" id="ARBA00023136"/>
    </source>
</evidence>
<feature type="transmembrane region" description="Helical" evidence="8">
    <location>
        <begin position="30"/>
        <end position="51"/>
    </location>
</feature>
<feature type="transmembrane region" description="Helical" evidence="8">
    <location>
        <begin position="295"/>
        <end position="314"/>
    </location>
</feature>
<evidence type="ECO:0000256" key="3">
    <source>
        <dbReference type="ARBA" id="ARBA00022448"/>
    </source>
</evidence>
<comment type="similarity">
    <text evidence="2">Belongs to the binding-protein-dependent transport system permease family. FecCD subfamily.</text>
</comment>
<feature type="transmembrane region" description="Helical" evidence="8">
    <location>
        <begin position="135"/>
        <end position="155"/>
    </location>
</feature>
<evidence type="ECO:0000256" key="6">
    <source>
        <dbReference type="ARBA" id="ARBA00022989"/>
    </source>
</evidence>
<keyword evidence="6 8" id="KW-1133">Transmembrane helix</keyword>
<evidence type="ECO:0000313" key="9">
    <source>
        <dbReference type="EMBL" id="PCC83322.1"/>
    </source>
</evidence>
<dbReference type="GO" id="GO:0033214">
    <property type="term" value="P:siderophore-iron import into cell"/>
    <property type="evidence" value="ECO:0007669"/>
    <property type="project" value="TreeGrafter"/>
</dbReference>
<evidence type="ECO:0000313" key="10">
    <source>
        <dbReference type="Proteomes" id="UP000218690"/>
    </source>
</evidence>
<dbReference type="InterPro" id="IPR037294">
    <property type="entry name" value="ABC_BtuC-like"/>
</dbReference>
<evidence type="ECO:0000256" key="1">
    <source>
        <dbReference type="ARBA" id="ARBA00004651"/>
    </source>
</evidence>
<organism evidence="9 10">
    <name type="scientific">Corynebacterium accolens</name>
    <dbReference type="NCBI Taxonomy" id="38284"/>
    <lineage>
        <taxon>Bacteria</taxon>
        <taxon>Bacillati</taxon>
        <taxon>Actinomycetota</taxon>
        <taxon>Actinomycetes</taxon>
        <taxon>Mycobacteriales</taxon>
        <taxon>Corynebacteriaceae</taxon>
        <taxon>Corynebacterium</taxon>
    </lineage>
</organism>
<dbReference type="AlphaFoldDB" id="A0A2A4ALE7"/>
<comment type="caution">
    <text evidence="9">The sequence shown here is derived from an EMBL/GenBank/DDBJ whole genome shotgun (WGS) entry which is preliminary data.</text>
</comment>
<dbReference type="EMBL" id="NWBP01000011">
    <property type="protein sequence ID" value="PCC83322.1"/>
    <property type="molecule type" value="Genomic_DNA"/>
</dbReference>
<feature type="transmembrane region" description="Helical" evidence="8">
    <location>
        <begin position="252"/>
        <end position="283"/>
    </location>
</feature>
<accession>A0A2A4ALE7</accession>
<name>A0A2A4ALE7_9CORY</name>
<keyword evidence="5 8" id="KW-0812">Transmembrane</keyword>
<dbReference type="SUPFAM" id="SSF81345">
    <property type="entry name" value="ABC transporter involved in vitamin B12 uptake, BtuC"/>
    <property type="match status" value="1"/>
</dbReference>
<evidence type="ECO:0000256" key="4">
    <source>
        <dbReference type="ARBA" id="ARBA00022475"/>
    </source>
</evidence>
<dbReference type="GO" id="GO:0022857">
    <property type="term" value="F:transmembrane transporter activity"/>
    <property type="evidence" value="ECO:0007669"/>
    <property type="project" value="InterPro"/>
</dbReference>